<evidence type="ECO:0000256" key="9">
    <source>
        <dbReference type="ARBA" id="ARBA00023172"/>
    </source>
</evidence>
<dbReference type="InterPro" id="IPR044068">
    <property type="entry name" value="CB"/>
</dbReference>
<dbReference type="Pfam" id="PF00589">
    <property type="entry name" value="Phage_integrase"/>
    <property type="match status" value="1"/>
</dbReference>
<protein>
    <recommendedName>
        <fullName evidence="3 11">Tyrosine recombinase XerD</fullName>
    </recommendedName>
</protein>
<name>A0A081BQK8_9BACT</name>
<dbReference type="InterPro" id="IPR002104">
    <property type="entry name" value="Integrase_catalytic"/>
</dbReference>
<keyword evidence="8 11" id="KW-0238">DNA-binding</keyword>
<comment type="subunit">
    <text evidence="11">Forms a cyclic heterotetrameric complex composed of two molecules of XerC and two molecules of XerD.</text>
</comment>
<dbReference type="Pfam" id="PF02899">
    <property type="entry name" value="Phage_int_SAM_1"/>
    <property type="match status" value="1"/>
</dbReference>
<organism evidence="14">
    <name type="scientific">Candidatus Moduliflexus flocculans</name>
    <dbReference type="NCBI Taxonomy" id="1499966"/>
    <lineage>
        <taxon>Bacteria</taxon>
        <taxon>Candidatus Moduliflexota</taxon>
        <taxon>Candidatus Moduliflexia</taxon>
        <taxon>Candidatus Moduliflexales</taxon>
        <taxon>Candidatus Moduliflexaceae</taxon>
    </lineage>
</organism>
<feature type="active site" evidence="11">
    <location>
        <position position="252"/>
    </location>
</feature>
<keyword evidence="6 11" id="KW-0159">Chromosome partition</keyword>
<evidence type="ECO:0000259" key="12">
    <source>
        <dbReference type="PROSITE" id="PS51898"/>
    </source>
</evidence>
<feature type="domain" description="Core-binding (CB)" evidence="13">
    <location>
        <begin position="1"/>
        <end position="86"/>
    </location>
</feature>
<proteinExistence type="inferred from homology"/>
<evidence type="ECO:0000259" key="13">
    <source>
        <dbReference type="PROSITE" id="PS51900"/>
    </source>
</evidence>
<feature type="active site" evidence="11">
    <location>
        <position position="275"/>
    </location>
</feature>
<dbReference type="PROSITE" id="PS51898">
    <property type="entry name" value="TYR_RECOMBINASE"/>
    <property type="match status" value="1"/>
</dbReference>
<feature type="active site" evidence="11">
    <location>
        <position position="154"/>
    </location>
</feature>
<gene>
    <name evidence="11" type="primary">xerD</name>
    <name evidence="14" type="ORF">U14_04960</name>
</gene>
<dbReference type="Gene3D" id="1.10.443.10">
    <property type="entry name" value="Intergrase catalytic core"/>
    <property type="match status" value="1"/>
</dbReference>
<dbReference type="GO" id="GO:0009037">
    <property type="term" value="F:tyrosine-based site-specific recombinase activity"/>
    <property type="evidence" value="ECO:0007669"/>
    <property type="project" value="UniProtKB-UniRule"/>
</dbReference>
<evidence type="ECO:0000313" key="15">
    <source>
        <dbReference type="Proteomes" id="UP000030700"/>
    </source>
</evidence>
<keyword evidence="7 11" id="KW-0229">DNA integration</keyword>
<evidence type="ECO:0000256" key="1">
    <source>
        <dbReference type="ARBA" id="ARBA00004496"/>
    </source>
</evidence>
<dbReference type="HAMAP" id="MF_01807">
    <property type="entry name" value="Recomb_XerD"/>
    <property type="match status" value="1"/>
</dbReference>
<dbReference type="HOGENOM" id="CLU_027562_9_6_0"/>
<dbReference type="STRING" id="1499966.U14_04960"/>
<dbReference type="NCBIfam" id="TIGR02225">
    <property type="entry name" value="recomb_XerD"/>
    <property type="match status" value="1"/>
</dbReference>
<keyword evidence="9 11" id="KW-0233">DNA recombination</keyword>
<comment type="subcellular location">
    <subcellularLocation>
        <location evidence="1 11">Cytoplasm</location>
    </subcellularLocation>
</comment>
<dbReference type="PROSITE" id="PS51900">
    <property type="entry name" value="CB"/>
    <property type="match status" value="1"/>
</dbReference>
<evidence type="ECO:0000256" key="2">
    <source>
        <dbReference type="ARBA" id="ARBA00010450"/>
    </source>
</evidence>
<evidence type="ECO:0000256" key="11">
    <source>
        <dbReference type="HAMAP-Rule" id="MF_01807"/>
    </source>
</evidence>
<reference evidence="14" key="1">
    <citation type="journal article" date="2015" name="PeerJ">
        <title>First genomic representation of candidate bacterial phylum KSB3 points to enhanced environmental sensing as a trigger of wastewater bulking.</title>
        <authorList>
            <person name="Sekiguchi Y."/>
            <person name="Ohashi A."/>
            <person name="Parks D.H."/>
            <person name="Yamauchi T."/>
            <person name="Tyson G.W."/>
            <person name="Hugenholtz P."/>
        </authorList>
    </citation>
    <scope>NUCLEOTIDE SEQUENCE [LARGE SCALE GENOMIC DNA]</scope>
</reference>
<dbReference type="GO" id="GO:0007059">
    <property type="term" value="P:chromosome segregation"/>
    <property type="evidence" value="ECO:0007669"/>
    <property type="project" value="UniProtKB-UniRule"/>
</dbReference>
<dbReference type="NCBIfam" id="NF001399">
    <property type="entry name" value="PRK00283.1"/>
    <property type="match status" value="1"/>
</dbReference>
<dbReference type="GO" id="GO:0005737">
    <property type="term" value="C:cytoplasm"/>
    <property type="evidence" value="ECO:0007669"/>
    <property type="project" value="UniProtKB-SubCell"/>
</dbReference>
<evidence type="ECO:0000256" key="6">
    <source>
        <dbReference type="ARBA" id="ARBA00022829"/>
    </source>
</evidence>
<dbReference type="GO" id="GO:0006313">
    <property type="term" value="P:DNA transposition"/>
    <property type="evidence" value="ECO:0007669"/>
    <property type="project" value="UniProtKB-UniRule"/>
</dbReference>
<feature type="domain" description="Tyr recombinase" evidence="12">
    <location>
        <begin position="107"/>
        <end position="297"/>
    </location>
</feature>
<dbReference type="GO" id="GO:0003677">
    <property type="term" value="F:DNA binding"/>
    <property type="evidence" value="ECO:0007669"/>
    <property type="project" value="UniProtKB-UniRule"/>
</dbReference>
<dbReference type="InterPro" id="IPR004107">
    <property type="entry name" value="Integrase_SAM-like_N"/>
</dbReference>
<comment type="function">
    <text evidence="11">Site-specific tyrosine recombinase, which acts by catalyzing the cutting and rejoining of the recombining DNA molecules. The XerC-XerD complex is essential to convert dimers of the bacterial chromosome into monomers to permit their segregation at cell division. It also contributes to the segregational stability of plasmids.</text>
</comment>
<dbReference type="InterPro" id="IPR010998">
    <property type="entry name" value="Integrase_recombinase_N"/>
</dbReference>
<dbReference type="InterPro" id="IPR011010">
    <property type="entry name" value="DNA_brk_join_enz"/>
</dbReference>
<dbReference type="InterPro" id="IPR013762">
    <property type="entry name" value="Integrase-like_cat_sf"/>
</dbReference>
<evidence type="ECO:0000256" key="8">
    <source>
        <dbReference type="ARBA" id="ARBA00023125"/>
    </source>
</evidence>
<dbReference type="InterPro" id="IPR023009">
    <property type="entry name" value="Tyrosine_recombinase_XerC/XerD"/>
</dbReference>
<dbReference type="HAMAP" id="MF_01808">
    <property type="entry name" value="Recomb_XerC_XerD"/>
    <property type="match status" value="1"/>
</dbReference>
<dbReference type="InterPro" id="IPR011932">
    <property type="entry name" value="Recomb_XerD"/>
</dbReference>
<dbReference type="CDD" id="cd00798">
    <property type="entry name" value="INT_XerDC_C"/>
    <property type="match status" value="1"/>
</dbReference>
<keyword evidence="10 11" id="KW-0131">Cell cycle</keyword>
<sequence>MRYLIEMYINYLAAVRGLSENTRSAYSRDLTTYLTFLTEERACKTIERVTDNDVIAYRAYLSQLGMAERSISRHFSAVKGFHHYLCDEKIIDKDPTAKIDAPKLGVALPDVMSFDEVERLLAQPDAANETAPEDRAVAIRDKAMLETLYATGLRVSELVSLRLRDVNRERGFLHCIGKGDKERVVPLGEAALIYLARYINEARGVFLKGSYAEALFVNRFGEQMTRQSFWRIIKKYLKQAGLPMTISPHTLRHSFATHLLEHGADLRSLQIMLGHQDITTTQIYTHVSTKHLRDVYDEHHPRAKTRRPL</sequence>
<evidence type="ECO:0000256" key="7">
    <source>
        <dbReference type="ARBA" id="ARBA00022908"/>
    </source>
</evidence>
<dbReference type="Proteomes" id="UP000030700">
    <property type="component" value="Unassembled WGS sequence"/>
</dbReference>
<dbReference type="PANTHER" id="PTHR30349">
    <property type="entry name" value="PHAGE INTEGRASE-RELATED"/>
    <property type="match status" value="1"/>
</dbReference>
<evidence type="ECO:0000256" key="4">
    <source>
        <dbReference type="ARBA" id="ARBA00022490"/>
    </source>
</evidence>
<dbReference type="SUPFAM" id="SSF56349">
    <property type="entry name" value="DNA breaking-rejoining enzymes"/>
    <property type="match status" value="1"/>
</dbReference>
<keyword evidence="4 11" id="KW-0963">Cytoplasm</keyword>
<evidence type="ECO:0000256" key="10">
    <source>
        <dbReference type="ARBA" id="ARBA00023306"/>
    </source>
</evidence>
<comment type="similarity">
    <text evidence="2 11">Belongs to the 'phage' integrase family. XerD subfamily.</text>
</comment>
<keyword evidence="5 11" id="KW-0132">Cell division</keyword>
<evidence type="ECO:0000256" key="5">
    <source>
        <dbReference type="ARBA" id="ARBA00022618"/>
    </source>
</evidence>
<feature type="active site" evidence="11">
    <location>
        <position position="249"/>
    </location>
</feature>
<dbReference type="EMBL" id="DF820460">
    <property type="protein sequence ID" value="GAK53689.1"/>
    <property type="molecule type" value="Genomic_DNA"/>
</dbReference>
<dbReference type="GO" id="GO:0051301">
    <property type="term" value="P:cell division"/>
    <property type="evidence" value="ECO:0007669"/>
    <property type="project" value="UniProtKB-KW"/>
</dbReference>
<evidence type="ECO:0000256" key="3">
    <source>
        <dbReference type="ARBA" id="ARBA00015810"/>
    </source>
</evidence>
<dbReference type="InterPro" id="IPR050090">
    <property type="entry name" value="Tyrosine_recombinase_XerCD"/>
</dbReference>
<keyword evidence="15" id="KW-1185">Reference proteome</keyword>
<evidence type="ECO:0000313" key="14">
    <source>
        <dbReference type="EMBL" id="GAK53689.1"/>
    </source>
</evidence>
<dbReference type="Gene3D" id="1.10.150.130">
    <property type="match status" value="1"/>
</dbReference>
<feature type="active site" evidence="11">
    <location>
        <position position="178"/>
    </location>
</feature>
<dbReference type="PANTHER" id="PTHR30349:SF81">
    <property type="entry name" value="TYROSINE RECOMBINASE XERC"/>
    <property type="match status" value="1"/>
</dbReference>
<dbReference type="NCBIfam" id="NF040815">
    <property type="entry name" value="recomb_XerA_Arch"/>
    <property type="match status" value="1"/>
</dbReference>
<accession>A0A081BQK8</accession>
<dbReference type="AlphaFoldDB" id="A0A081BQK8"/>
<feature type="active site" description="O-(3'-phospho-DNA)-tyrosine intermediate" evidence="11">
    <location>
        <position position="284"/>
    </location>
</feature>